<name>A0A367XZI2_9ASCO</name>
<dbReference type="AlphaFoldDB" id="A0A367XZI2"/>
<dbReference type="PANTHER" id="PTHR17985">
    <property type="entry name" value="SER/THR-RICH PROTEIN T10 IN DGCR REGION"/>
    <property type="match status" value="1"/>
</dbReference>
<dbReference type="EMBL" id="QLNQ01000027">
    <property type="protein sequence ID" value="RCK59023.1"/>
    <property type="molecule type" value="Genomic_DNA"/>
</dbReference>
<proteinExistence type="predicted"/>
<keyword evidence="2" id="KW-1185">Reference proteome</keyword>
<dbReference type="GO" id="GO:0009306">
    <property type="term" value="P:protein secretion"/>
    <property type="evidence" value="ECO:0007669"/>
    <property type="project" value="TreeGrafter"/>
</dbReference>
<protein>
    <recommendedName>
        <fullName evidence="3">Transport and Golgi organization protein 2</fullName>
    </recommendedName>
</protein>
<dbReference type="PANTHER" id="PTHR17985:SF8">
    <property type="entry name" value="TRANSPORT AND GOLGI ORGANIZATION PROTEIN 2 HOMOLOG"/>
    <property type="match status" value="1"/>
</dbReference>
<dbReference type="InterPro" id="IPR008551">
    <property type="entry name" value="TANGO2"/>
</dbReference>
<dbReference type="Proteomes" id="UP000253472">
    <property type="component" value="Unassembled WGS sequence"/>
</dbReference>
<evidence type="ECO:0000313" key="1">
    <source>
        <dbReference type="EMBL" id="RCK59023.1"/>
    </source>
</evidence>
<organism evidence="1 2">
    <name type="scientific">Candida viswanathii</name>
    <dbReference type="NCBI Taxonomy" id="5486"/>
    <lineage>
        <taxon>Eukaryota</taxon>
        <taxon>Fungi</taxon>
        <taxon>Dikarya</taxon>
        <taxon>Ascomycota</taxon>
        <taxon>Saccharomycotina</taxon>
        <taxon>Pichiomycetes</taxon>
        <taxon>Debaryomycetaceae</taxon>
        <taxon>Candida/Lodderomyces clade</taxon>
        <taxon>Candida</taxon>
    </lineage>
</organism>
<sequence>MCIVLATTNHPDYPFILLSNRDEFFKRPTMPANFRDIGNDVKLLSPLDLARQEHGTWIGVTTNGKIAVLVNYREENDIEALSEVSRGILPLDYLCGKELDTEWKQNLAASFRDGRATIDLSKIGGFSLMYGKLAINPTTGKINHLNILSNRGDQGKVFKIRESTGGLVGDTNDIPHKTTFGMSNSLYNKPWDKVKLGETLLSNLINESIRKGYSQEKLVDQCFKILSHNSYPEEIAEGNDFEKKFQYLKYSIFIPPLIRYRNHELHDDCLSVGKYYGTRTQTVILLDKYGNLNYYEKNLHNSDDLGEKVLDITSHYKFNIFYENGC</sequence>
<reference evidence="1 2" key="1">
    <citation type="submission" date="2018-06" db="EMBL/GenBank/DDBJ databases">
        <title>Whole genome sequencing of Candida tropicalis (genome annotated by CSBL at Korea University).</title>
        <authorList>
            <person name="Ahn J."/>
        </authorList>
    </citation>
    <scope>NUCLEOTIDE SEQUENCE [LARGE SCALE GENOMIC DNA]</scope>
    <source>
        <strain evidence="1 2">ATCC 20962</strain>
    </source>
</reference>
<dbReference type="OrthoDB" id="191601at2759"/>
<comment type="caution">
    <text evidence="1">The sequence shown here is derived from an EMBL/GenBank/DDBJ whole genome shotgun (WGS) entry which is preliminary data.</text>
</comment>
<evidence type="ECO:0000313" key="2">
    <source>
        <dbReference type="Proteomes" id="UP000253472"/>
    </source>
</evidence>
<accession>A0A367XZI2</accession>
<gene>
    <name evidence="1" type="ORF">Cantr_07831</name>
</gene>
<dbReference type="GO" id="GO:0005794">
    <property type="term" value="C:Golgi apparatus"/>
    <property type="evidence" value="ECO:0007669"/>
    <property type="project" value="TreeGrafter"/>
</dbReference>
<evidence type="ECO:0008006" key="3">
    <source>
        <dbReference type="Google" id="ProtNLM"/>
    </source>
</evidence>
<dbReference type="Pfam" id="PF05742">
    <property type="entry name" value="TANGO2"/>
    <property type="match status" value="1"/>
</dbReference>
<dbReference type="GO" id="GO:0007030">
    <property type="term" value="P:Golgi organization"/>
    <property type="evidence" value="ECO:0007669"/>
    <property type="project" value="TreeGrafter"/>
</dbReference>